<dbReference type="InterPro" id="IPR029044">
    <property type="entry name" value="Nucleotide-diphossugar_trans"/>
</dbReference>
<evidence type="ECO:0000256" key="10">
    <source>
        <dbReference type="ARBA" id="ARBA00038055"/>
    </source>
</evidence>
<name>A0A1E4TJS0_9ASCO</name>
<feature type="transmembrane region" description="Helical" evidence="11">
    <location>
        <begin position="556"/>
        <end position="579"/>
    </location>
</feature>
<dbReference type="InterPro" id="IPR013616">
    <property type="entry name" value="Chitin_synth_N"/>
</dbReference>
<keyword evidence="5 11" id="KW-0808">Transferase</keyword>
<keyword evidence="6 11" id="KW-0812">Transmembrane</keyword>
<feature type="domain" description="Chitin synthase N-terminal" evidence="12">
    <location>
        <begin position="39"/>
        <end position="111"/>
    </location>
</feature>
<evidence type="ECO:0000256" key="4">
    <source>
        <dbReference type="ARBA" id="ARBA00022676"/>
    </source>
</evidence>
<keyword evidence="9 11" id="KW-0961">Cell wall biogenesis/degradation</keyword>
<protein>
    <recommendedName>
        <fullName evidence="2 11">Chitin synthase</fullName>
        <ecNumber evidence="2 11">2.4.1.16</ecNumber>
    </recommendedName>
</protein>
<evidence type="ECO:0000259" key="12">
    <source>
        <dbReference type="Pfam" id="PF08407"/>
    </source>
</evidence>
<evidence type="ECO:0000256" key="11">
    <source>
        <dbReference type="RuleBase" id="RU366040"/>
    </source>
</evidence>
<feature type="transmembrane region" description="Helical" evidence="11">
    <location>
        <begin position="599"/>
        <end position="622"/>
    </location>
</feature>
<dbReference type="GO" id="GO:0030428">
    <property type="term" value="C:cell septum"/>
    <property type="evidence" value="ECO:0007669"/>
    <property type="project" value="TreeGrafter"/>
</dbReference>
<proteinExistence type="inferred from homology"/>
<gene>
    <name evidence="13" type="ORF">CANCADRAFT_21484</name>
</gene>
<evidence type="ECO:0000256" key="3">
    <source>
        <dbReference type="ARBA" id="ARBA00022475"/>
    </source>
</evidence>
<feature type="transmembrane region" description="Helical" evidence="11">
    <location>
        <begin position="436"/>
        <end position="455"/>
    </location>
</feature>
<evidence type="ECO:0000313" key="14">
    <source>
        <dbReference type="Proteomes" id="UP000095023"/>
    </source>
</evidence>
<reference evidence="14" key="1">
    <citation type="submission" date="2016-02" db="EMBL/GenBank/DDBJ databases">
        <title>Comparative genomics of biotechnologically important yeasts.</title>
        <authorList>
            <consortium name="DOE Joint Genome Institute"/>
            <person name="Riley R."/>
            <person name="Haridas S."/>
            <person name="Wolfe K.H."/>
            <person name="Lopes M.R."/>
            <person name="Hittinger C.T."/>
            <person name="Goker M."/>
            <person name="Salamov A."/>
            <person name="Wisecaver J."/>
            <person name="Long T.M."/>
            <person name="Aerts A.L."/>
            <person name="Barry K."/>
            <person name="Choi C."/>
            <person name="Clum A."/>
            <person name="Coughlan A.Y."/>
            <person name="Deshpande S."/>
            <person name="Douglass A.P."/>
            <person name="Hanson S.J."/>
            <person name="Klenk H.-P."/>
            <person name="Labutti K."/>
            <person name="Lapidus A."/>
            <person name="Lindquist E."/>
            <person name="Lipzen A."/>
            <person name="Meier-Kolthoff J.P."/>
            <person name="Ohm R.A."/>
            <person name="Otillar R.P."/>
            <person name="Pangilinan J."/>
            <person name="Peng Y."/>
            <person name="Rokas A."/>
            <person name="Rosa C.A."/>
            <person name="Scheuner C."/>
            <person name="Sibirny A.A."/>
            <person name="Slot J.C."/>
            <person name="Stielow J.B."/>
            <person name="Sun H."/>
            <person name="Kurtzman C.P."/>
            <person name="Blackwell M."/>
            <person name="Jeffries T.W."/>
            <person name="Grigoriev I.V."/>
        </authorList>
    </citation>
    <scope>NUCLEOTIDE SEQUENCE [LARGE SCALE GENOMIC DNA]</scope>
    <source>
        <strain evidence="14">NRRL Y-17796</strain>
    </source>
</reference>
<dbReference type="Pfam" id="PF01644">
    <property type="entry name" value="Chitin_synth_1"/>
    <property type="match status" value="1"/>
</dbReference>
<accession>A0A1E4TJS0</accession>
<evidence type="ECO:0000256" key="1">
    <source>
        <dbReference type="ARBA" id="ARBA00004651"/>
    </source>
</evidence>
<feature type="transmembrane region" description="Helical" evidence="11">
    <location>
        <begin position="731"/>
        <end position="748"/>
    </location>
</feature>
<dbReference type="CDD" id="cd04190">
    <property type="entry name" value="Chitin_synth_C"/>
    <property type="match status" value="1"/>
</dbReference>
<evidence type="ECO:0000256" key="2">
    <source>
        <dbReference type="ARBA" id="ARBA00012543"/>
    </source>
</evidence>
<dbReference type="GO" id="GO:0071555">
    <property type="term" value="P:cell wall organization"/>
    <property type="evidence" value="ECO:0007669"/>
    <property type="project" value="UniProtKB-KW"/>
</dbReference>
<feature type="transmembrane region" description="Helical" evidence="11">
    <location>
        <begin position="768"/>
        <end position="793"/>
    </location>
</feature>
<sequence>MRRSDSNASLDASDYDGIDNFNDQWVKRQNGTTLKRYGTRKVSLVKGKVFSAEYAVPSAIKNAILPKFRDIEADTTEFSHIRYTAATCDPDEFSVSAGYSLRPLDYGRSTELVIAITYYNEDKSLVARSLHGVMTNIRDICKLKKSEFWNNNGPAWQKIVVTLLFDGIDPCDKETLDILATIGVYQDGVMKKTIDGEETTAHIFEYTTQLSVTSDMELVCPDESDSNCLMPVQMVFCFKQKNSKKINSHRWLFNAFCKLLQPEVVILLDAGTKPNNKSILALWTAFYNDPNLGGACGEIHAMLGKHGRNLLNPIVAAQNFEYKISNILDKPLESGFGFISVLPGAFSAYRYRAVEGRPLEQYFRGDHSLAKRLGSRGIDGMNIFKKNMFLAEDRILCFEVVFKAKNKWHLKYIKDAKAETDVPEHIDEFISQRRRWLNGSFAAGIYALSHFGRIYRSGHNILRGFGLHFQMVYNFIVLLLNWFALAAFYLTTTVLMELTADPTQYGGTDQKPFPFPNVVSKYISVILQYVYVALLALSFILALGNRPRGSKALYNIMTMMFCLIQGYVLTLSYHLVYNAFAGPGAFMSDGTNSSFFDAIQLLTIITLMSTVGLFIVSGILYMDPFHCIHSMLQYMFMSSSFTNILNVYAFCNWHDVSWGTKGAEQADALPELKSMKINGRLAVVEETDMSQDDIDSRFEKVVKRALTPYKEPQKKSTTTADDSYRSFRTNLVIAWLVSNVALIFAISADIMDSNGRFQANSSFNRKYYYFLTLIFATALIAVVRFFGCLWFVITTNMWRCCRKR</sequence>
<dbReference type="GO" id="GO:0005886">
    <property type="term" value="C:plasma membrane"/>
    <property type="evidence" value="ECO:0007669"/>
    <property type="project" value="UniProtKB-SubCell"/>
</dbReference>
<dbReference type="SUPFAM" id="SSF53448">
    <property type="entry name" value="Nucleotide-diphospho-sugar transferases"/>
    <property type="match status" value="1"/>
</dbReference>
<comment type="function">
    <text evidence="11">Polymerizes chitin, a structural polymer of the cell wall and septum, by transferring the sugar moiety of UDP-GlcNAc to the non-reducing end of the growing chitin polymer.</text>
</comment>
<dbReference type="Proteomes" id="UP000095023">
    <property type="component" value="Unassembled WGS sequence"/>
</dbReference>
<dbReference type="GO" id="GO:0006031">
    <property type="term" value="P:chitin biosynthetic process"/>
    <property type="evidence" value="ECO:0007669"/>
    <property type="project" value="UniProtKB-UniRule"/>
</dbReference>
<comment type="similarity">
    <text evidence="10">Belongs to the chitin synthase family. Class III subfamily.</text>
</comment>
<organism evidence="13 14">
    <name type="scientific">Tortispora caseinolytica NRRL Y-17796</name>
    <dbReference type="NCBI Taxonomy" id="767744"/>
    <lineage>
        <taxon>Eukaryota</taxon>
        <taxon>Fungi</taxon>
        <taxon>Dikarya</taxon>
        <taxon>Ascomycota</taxon>
        <taxon>Saccharomycotina</taxon>
        <taxon>Trigonopsidomycetes</taxon>
        <taxon>Trigonopsidales</taxon>
        <taxon>Trigonopsidaceae</taxon>
        <taxon>Tortispora</taxon>
    </lineage>
</organism>
<dbReference type="EMBL" id="KV453841">
    <property type="protein sequence ID" value="ODV91967.1"/>
    <property type="molecule type" value="Genomic_DNA"/>
</dbReference>
<keyword evidence="3 11" id="KW-1003">Cell membrane</keyword>
<evidence type="ECO:0000256" key="6">
    <source>
        <dbReference type="ARBA" id="ARBA00022692"/>
    </source>
</evidence>
<evidence type="ECO:0000313" key="13">
    <source>
        <dbReference type="EMBL" id="ODV91967.1"/>
    </source>
</evidence>
<comment type="catalytic activity">
    <reaction evidence="11">
        <text>[(1-&gt;4)-N-acetyl-beta-D-glucosaminyl](n) + UDP-N-acetyl-alpha-D-glucosamine = [(1-&gt;4)-N-acetyl-beta-D-glucosaminyl](n+1) + UDP + H(+)</text>
        <dbReference type="Rhea" id="RHEA:16637"/>
        <dbReference type="Rhea" id="RHEA-COMP:9593"/>
        <dbReference type="Rhea" id="RHEA-COMP:9595"/>
        <dbReference type="ChEBI" id="CHEBI:15378"/>
        <dbReference type="ChEBI" id="CHEBI:17029"/>
        <dbReference type="ChEBI" id="CHEBI:57705"/>
        <dbReference type="ChEBI" id="CHEBI:58223"/>
        <dbReference type="EC" id="2.4.1.16"/>
    </reaction>
</comment>
<dbReference type="PANTHER" id="PTHR22914">
    <property type="entry name" value="CHITIN SYNTHASE"/>
    <property type="match status" value="1"/>
</dbReference>
<keyword evidence="7 11" id="KW-1133">Transmembrane helix</keyword>
<feature type="transmembrane region" description="Helical" evidence="11">
    <location>
        <begin position="467"/>
        <end position="490"/>
    </location>
</feature>
<evidence type="ECO:0000256" key="8">
    <source>
        <dbReference type="ARBA" id="ARBA00023136"/>
    </source>
</evidence>
<evidence type="ECO:0000256" key="5">
    <source>
        <dbReference type="ARBA" id="ARBA00022679"/>
    </source>
</evidence>
<comment type="subcellular location">
    <subcellularLocation>
        <location evidence="1 11">Cell membrane</location>
        <topology evidence="1 11">Multi-pass membrane protein</topology>
    </subcellularLocation>
</comment>
<keyword evidence="4 11" id="KW-0328">Glycosyltransferase</keyword>
<dbReference type="Pfam" id="PF08407">
    <property type="entry name" value="Chitin_synth_1N"/>
    <property type="match status" value="1"/>
</dbReference>
<dbReference type="OrthoDB" id="26569at2759"/>
<dbReference type="PANTHER" id="PTHR22914:SF11">
    <property type="entry name" value="CHITIN SYNTHASE B"/>
    <property type="match status" value="1"/>
</dbReference>
<feature type="transmembrane region" description="Helical" evidence="11">
    <location>
        <begin position="522"/>
        <end position="544"/>
    </location>
</feature>
<dbReference type="EC" id="2.4.1.16" evidence="2 11"/>
<keyword evidence="14" id="KW-1185">Reference proteome</keyword>
<keyword evidence="8 11" id="KW-0472">Membrane</keyword>
<dbReference type="InterPro" id="IPR004835">
    <property type="entry name" value="Chitin_synth"/>
</dbReference>
<evidence type="ECO:0000256" key="7">
    <source>
        <dbReference type="ARBA" id="ARBA00022989"/>
    </source>
</evidence>
<dbReference type="GO" id="GO:0004100">
    <property type="term" value="F:chitin synthase activity"/>
    <property type="evidence" value="ECO:0007669"/>
    <property type="project" value="UniProtKB-UniRule"/>
</dbReference>
<dbReference type="AlphaFoldDB" id="A0A1E4TJS0"/>
<evidence type="ECO:0000256" key="9">
    <source>
        <dbReference type="ARBA" id="ARBA00023316"/>
    </source>
</evidence>